<feature type="region of interest" description="Disordered" evidence="1">
    <location>
        <begin position="1"/>
        <end position="39"/>
    </location>
</feature>
<gene>
    <name evidence="2" type="ORF">mvi_50010</name>
</gene>
<sequence>MPAMSSRRKSPASSEHRDAPRNTILRDEIENLRQKSRSRPTLIEEWAQDVQRDDSADRAVTRLTQLKASGKM</sequence>
<feature type="compositionally biased region" description="Basic and acidic residues" evidence="1">
    <location>
        <begin position="14"/>
        <end position="33"/>
    </location>
</feature>
<dbReference type="RefSeq" id="WP_141657954.1">
    <property type="nucleotide sequence ID" value="NZ_JTHF01000297.1"/>
</dbReference>
<dbReference type="KEGG" id="mind:mvi_50010"/>
<name>A0A8H9C9N0_9HYPH</name>
<dbReference type="EMBL" id="AP024145">
    <property type="protein sequence ID" value="BCM86540.1"/>
    <property type="molecule type" value="Genomic_DNA"/>
</dbReference>
<evidence type="ECO:0000313" key="2">
    <source>
        <dbReference type="EMBL" id="BCM86540.1"/>
    </source>
</evidence>
<organism evidence="2 3">
    <name type="scientific">Methylobacterium indicum</name>
    <dbReference type="NCBI Taxonomy" id="1775910"/>
    <lineage>
        <taxon>Bacteria</taxon>
        <taxon>Pseudomonadati</taxon>
        <taxon>Pseudomonadota</taxon>
        <taxon>Alphaproteobacteria</taxon>
        <taxon>Hyphomicrobiales</taxon>
        <taxon>Methylobacteriaceae</taxon>
        <taxon>Methylobacterium</taxon>
    </lineage>
</organism>
<reference evidence="2" key="1">
    <citation type="submission" date="2020-11" db="EMBL/GenBank/DDBJ databases">
        <title>Complete genome sequence of a novel pathogenic Methylobacterium strain isolated from rice in Vietnam.</title>
        <authorList>
            <person name="Lai K."/>
            <person name="Okazaki S."/>
            <person name="Higashi K."/>
            <person name="Mori H."/>
            <person name="Toyoda A."/>
            <person name="Kurokawa K."/>
        </authorList>
    </citation>
    <scope>NUCLEOTIDE SEQUENCE</scope>
    <source>
        <strain evidence="2">VL1</strain>
    </source>
</reference>
<protein>
    <submittedName>
        <fullName evidence="2">Uncharacterized protein</fullName>
    </submittedName>
</protein>
<dbReference type="AlphaFoldDB" id="A0A8H9C9N0"/>
<accession>A0A8H9C9N0</accession>
<feature type="compositionally biased region" description="Basic residues" evidence="1">
    <location>
        <begin position="1"/>
        <end position="10"/>
    </location>
</feature>
<dbReference type="Proteomes" id="UP000663508">
    <property type="component" value="Chromosome"/>
</dbReference>
<proteinExistence type="predicted"/>
<evidence type="ECO:0000256" key="1">
    <source>
        <dbReference type="SAM" id="MobiDB-lite"/>
    </source>
</evidence>
<evidence type="ECO:0000313" key="3">
    <source>
        <dbReference type="Proteomes" id="UP000663508"/>
    </source>
</evidence>